<sequence length="94" mass="10222">MQNKVPGTLATNLVALALHKQAVLGGWLVDAEAGNYRRIGMAISDLNTLAVEGYVMNIQYRHEHMPSYKTPQVTMPIEVCAMMSTSFAPSSGLL</sequence>
<dbReference type="AlphaFoldDB" id="L7JEC3"/>
<feature type="signal peptide" evidence="1">
    <location>
        <begin position="1"/>
        <end position="25"/>
    </location>
</feature>
<accession>L7JEC3</accession>
<name>L7JEC3_PYRO1</name>
<gene>
    <name evidence="2" type="ORF">OOW_P131scaffold00377g1</name>
</gene>
<evidence type="ECO:0000256" key="1">
    <source>
        <dbReference type="SAM" id="SignalP"/>
    </source>
</evidence>
<organism>
    <name type="scientific">Pyricularia oryzae (strain P131)</name>
    <name type="common">Rice blast fungus</name>
    <name type="synonym">Magnaporthe oryzae</name>
    <dbReference type="NCBI Taxonomy" id="1143193"/>
    <lineage>
        <taxon>Eukaryota</taxon>
        <taxon>Fungi</taxon>
        <taxon>Dikarya</taxon>
        <taxon>Ascomycota</taxon>
        <taxon>Pezizomycotina</taxon>
        <taxon>Sordariomycetes</taxon>
        <taxon>Sordariomycetidae</taxon>
        <taxon>Magnaporthales</taxon>
        <taxon>Pyriculariaceae</taxon>
        <taxon>Pyricularia</taxon>
    </lineage>
</organism>
<feature type="chain" id="PRO_5003978598" evidence="1">
    <location>
        <begin position="26"/>
        <end position="94"/>
    </location>
</feature>
<reference evidence="2" key="1">
    <citation type="journal article" date="2012" name="PLoS Genet.">
        <title>Comparative analysis of the genomes of two field isolates of the rice blast fungus Magnaporthe oryzae.</title>
        <authorList>
            <person name="Xue M."/>
            <person name="Yang J."/>
            <person name="Li Z."/>
            <person name="Hu S."/>
            <person name="Yao N."/>
            <person name="Dean R.A."/>
            <person name="Zhao W."/>
            <person name="Shen M."/>
            <person name="Zhang H."/>
            <person name="Li C."/>
            <person name="Liu L."/>
            <person name="Cao L."/>
            <person name="Xu X."/>
            <person name="Xing Y."/>
            <person name="Hsiang T."/>
            <person name="Zhang Z."/>
            <person name="Xu J.R."/>
            <person name="Peng Y.L."/>
        </authorList>
    </citation>
    <scope>NUCLEOTIDE SEQUENCE [LARGE SCALE GENOMIC DNA]</scope>
    <source>
        <strain evidence="2">P131</strain>
    </source>
</reference>
<proteinExistence type="predicted"/>
<evidence type="ECO:0000313" key="2">
    <source>
        <dbReference type="EMBL" id="ELQ66576.1"/>
    </source>
</evidence>
<keyword evidence="1" id="KW-0732">Signal</keyword>
<dbReference type="EMBL" id="JH794406">
    <property type="protein sequence ID" value="ELQ66576.1"/>
    <property type="molecule type" value="Genomic_DNA"/>
</dbReference>
<protein>
    <submittedName>
        <fullName evidence="2">Uncharacterized protein</fullName>
    </submittedName>
</protein>